<dbReference type="PANTHER" id="PTHR35848">
    <property type="entry name" value="OXALATE-BINDING PROTEIN"/>
    <property type="match status" value="1"/>
</dbReference>
<dbReference type="PANTHER" id="PTHR35848:SF6">
    <property type="entry name" value="CUPIN TYPE-2 DOMAIN-CONTAINING PROTEIN"/>
    <property type="match status" value="1"/>
</dbReference>
<dbReference type="InterPro" id="IPR014710">
    <property type="entry name" value="RmlC-like_jellyroll"/>
</dbReference>
<dbReference type="InterPro" id="IPR013096">
    <property type="entry name" value="Cupin_2"/>
</dbReference>
<name>A0ABD5Y2V5_9EURY</name>
<protein>
    <submittedName>
        <fullName evidence="3">Cupin domain-containing protein</fullName>
    </submittedName>
</protein>
<organism evidence="3 4">
    <name type="scientific">Halosimplex aquaticum</name>
    <dbReference type="NCBI Taxonomy" id="3026162"/>
    <lineage>
        <taxon>Archaea</taxon>
        <taxon>Methanobacteriati</taxon>
        <taxon>Methanobacteriota</taxon>
        <taxon>Stenosarchaea group</taxon>
        <taxon>Halobacteria</taxon>
        <taxon>Halobacteriales</taxon>
        <taxon>Haloarculaceae</taxon>
        <taxon>Halosimplex</taxon>
    </lineage>
</organism>
<keyword evidence="4" id="KW-1185">Reference proteome</keyword>
<dbReference type="EMBL" id="JBHTAS010000001">
    <property type="protein sequence ID" value="MFC7139787.1"/>
    <property type="molecule type" value="Genomic_DNA"/>
</dbReference>
<evidence type="ECO:0000256" key="1">
    <source>
        <dbReference type="ARBA" id="ARBA00022723"/>
    </source>
</evidence>
<dbReference type="RefSeq" id="WP_274325359.1">
    <property type="nucleotide sequence ID" value="NZ_CP118158.1"/>
</dbReference>
<evidence type="ECO:0000259" key="2">
    <source>
        <dbReference type="Pfam" id="PF07883"/>
    </source>
</evidence>
<feature type="domain" description="Cupin type-2" evidence="2">
    <location>
        <begin position="34"/>
        <end position="103"/>
    </location>
</feature>
<accession>A0ABD5Y2V5</accession>
<dbReference type="SUPFAM" id="SSF51182">
    <property type="entry name" value="RmlC-like cupins"/>
    <property type="match status" value="1"/>
</dbReference>
<evidence type="ECO:0000313" key="3">
    <source>
        <dbReference type="EMBL" id="MFC7139787.1"/>
    </source>
</evidence>
<dbReference type="Proteomes" id="UP001596432">
    <property type="component" value="Unassembled WGS sequence"/>
</dbReference>
<reference evidence="3 4" key="1">
    <citation type="journal article" date="2019" name="Int. J. Syst. Evol. Microbiol.">
        <title>The Global Catalogue of Microorganisms (GCM) 10K type strain sequencing project: providing services to taxonomists for standard genome sequencing and annotation.</title>
        <authorList>
            <consortium name="The Broad Institute Genomics Platform"/>
            <consortium name="The Broad Institute Genome Sequencing Center for Infectious Disease"/>
            <person name="Wu L."/>
            <person name="Ma J."/>
        </authorList>
    </citation>
    <scope>NUCLEOTIDE SEQUENCE [LARGE SCALE GENOMIC DNA]</scope>
    <source>
        <strain evidence="3 4">XZYJT29</strain>
    </source>
</reference>
<dbReference type="InterPro" id="IPR051610">
    <property type="entry name" value="GPI/OXD"/>
</dbReference>
<keyword evidence="1" id="KW-0479">Metal-binding</keyword>
<dbReference type="GeneID" id="78820051"/>
<gene>
    <name evidence="3" type="ORF">ACFQMA_08040</name>
</gene>
<dbReference type="InterPro" id="IPR011051">
    <property type="entry name" value="RmlC_Cupin_sf"/>
</dbReference>
<dbReference type="CDD" id="cd07008">
    <property type="entry name" value="cupin_yp_001338853-like"/>
    <property type="match status" value="1"/>
</dbReference>
<sequence>MDDRIFTATEAVEFSDDTATSTKVAETDDSAVFVWGIKPGQEVTPHVHPDGQDTWVMMQGTLTYYLGDETSEQIEAGQVDVAPQEVVHGGVNEGNEDVIFVSIHSGPDIGYEEVPR</sequence>
<comment type="caution">
    <text evidence="3">The sequence shown here is derived from an EMBL/GenBank/DDBJ whole genome shotgun (WGS) entry which is preliminary data.</text>
</comment>
<dbReference type="Pfam" id="PF07883">
    <property type="entry name" value="Cupin_2"/>
    <property type="match status" value="1"/>
</dbReference>
<dbReference type="Gene3D" id="2.60.120.10">
    <property type="entry name" value="Jelly Rolls"/>
    <property type="match status" value="1"/>
</dbReference>
<dbReference type="AlphaFoldDB" id="A0ABD5Y2V5"/>
<evidence type="ECO:0000313" key="4">
    <source>
        <dbReference type="Proteomes" id="UP001596432"/>
    </source>
</evidence>
<proteinExistence type="predicted"/>
<dbReference type="GO" id="GO:0046872">
    <property type="term" value="F:metal ion binding"/>
    <property type="evidence" value="ECO:0007669"/>
    <property type="project" value="UniProtKB-KW"/>
</dbReference>